<evidence type="ECO:0000256" key="4">
    <source>
        <dbReference type="ARBA" id="ARBA00011233"/>
    </source>
</evidence>
<evidence type="ECO:0000256" key="7">
    <source>
        <dbReference type="ARBA" id="ARBA00023270"/>
    </source>
</evidence>
<evidence type="ECO:0000256" key="1">
    <source>
        <dbReference type="ARBA" id="ARBA00000654"/>
    </source>
</evidence>
<evidence type="ECO:0000256" key="2">
    <source>
        <dbReference type="ARBA" id="ARBA00004736"/>
    </source>
</evidence>
<dbReference type="SUPFAM" id="SSF51569">
    <property type="entry name" value="Aldolase"/>
    <property type="match status" value="1"/>
</dbReference>
<reference evidence="9 10" key="1">
    <citation type="journal article" date="2015" name="BMC Genomics">
        <title>Comparative genomics and metabolic profiling of the genus Lysobacter.</title>
        <authorList>
            <person name="de Bruijn I."/>
            <person name="Cheng X."/>
            <person name="de Jager V."/>
            <person name="Exposito R.G."/>
            <person name="Watrous J."/>
            <person name="Patel N."/>
            <person name="Postma J."/>
            <person name="Dorrestein P.C."/>
            <person name="Kobayashi D."/>
            <person name="Raaijmakers J.M."/>
        </authorList>
    </citation>
    <scope>NUCLEOTIDE SEQUENCE [LARGE SCALE GENOMIC DNA]</scope>
    <source>
        <strain evidence="9 10">76</strain>
    </source>
</reference>
<organism evidence="9 10">
    <name type="scientific">Lysobacter antibioticus</name>
    <dbReference type="NCBI Taxonomy" id="84531"/>
    <lineage>
        <taxon>Bacteria</taxon>
        <taxon>Pseudomonadati</taxon>
        <taxon>Pseudomonadota</taxon>
        <taxon>Gammaproteobacteria</taxon>
        <taxon>Lysobacterales</taxon>
        <taxon>Lysobacteraceae</taxon>
        <taxon>Lysobacter</taxon>
    </lineage>
</organism>
<proteinExistence type="inferred from homology"/>
<keyword evidence="10" id="KW-1185">Reference proteome</keyword>
<dbReference type="Pfam" id="PF01081">
    <property type="entry name" value="Aldolase"/>
    <property type="match status" value="1"/>
</dbReference>
<dbReference type="NCBIfam" id="TIGR01182">
    <property type="entry name" value="eda"/>
    <property type="match status" value="1"/>
</dbReference>
<sequence length="215" mass="21659">MSSMQDLQARVAAVLALAPVVPVLVIDELKDAVPLARALVAGGLPAIEVTLRTPVALDAVRAIAAEVEGAAVGVGSVRKPSDFTDALKAGATFAVSPGSAPGLIAAARDIDLPWLPGVATASEAMALFEHGYTQLKFFPAESIGGATALKAIGGPLPELRFCATGGIGAHNAHEYLALKNVPCVGGSWVAPAAAVKAGDWGKVEALAREAVALRG</sequence>
<dbReference type="RefSeq" id="WP_057919536.1">
    <property type="nucleotide sequence ID" value="NZ_CP011129.1"/>
</dbReference>
<dbReference type="PANTHER" id="PTHR30246:SF1">
    <property type="entry name" value="2-DEHYDRO-3-DEOXY-6-PHOSPHOGALACTONATE ALDOLASE-RELATED"/>
    <property type="match status" value="1"/>
</dbReference>
<dbReference type="KEGG" id="lab:LA76x_4865"/>
<dbReference type="PROSITE" id="PS00160">
    <property type="entry name" value="ALDOLASE_KDPG_KHG_2"/>
    <property type="match status" value="1"/>
</dbReference>
<dbReference type="EMBL" id="CP011129">
    <property type="protein sequence ID" value="ALN82968.1"/>
    <property type="molecule type" value="Genomic_DNA"/>
</dbReference>
<dbReference type="InterPro" id="IPR013785">
    <property type="entry name" value="Aldolase_TIM"/>
</dbReference>
<evidence type="ECO:0000256" key="6">
    <source>
        <dbReference type="ARBA" id="ARBA00023239"/>
    </source>
</evidence>
<name>A0A0S2FHF0_LYSAN</name>
<dbReference type="Gene3D" id="3.20.20.70">
    <property type="entry name" value="Aldolase class I"/>
    <property type="match status" value="1"/>
</dbReference>
<dbReference type="AlphaFoldDB" id="A0A0S2FHF0"/>
<dbReference type="Proteomes" id="UP000060787">
    <property type="component" value="Chromosome"/>
</dbReference>
<dbReference type="PATRIC" id="fig|84531.8.peg.4855"/>
<evidence type="ECO:0000256" key="8">
    <source>
        <dbReference type="ARBA" id="ARBA00023277"/>
    </source>
</evidence>
<comment type="similarity">
    <text evidence="3">Belongs to the KHG/KDPG aldolase family.</text>
</comment>
<dbReference type="EC" id="4.1.2.14" evidence="5"/>
<dbReference type="InterPro" id="IPR031337">
    <property type="entry name" value="KDPG/KHG_AS_1"/>
</dbReference>
<evidence type="ECO:0000313" key="10">
    <source>
        <dbReference type="Proteomes" id="UP000060787"/>
    </source>
</evidence>
<dbReference type="CDD" id="cd00452">
    <property type="entry name" value="KDPG_aldolase"/>
    <property type="match status" value="1"/>
</dbReference>
<dbReference type="PANTHER" id="PTHR30246">
    <property type="entry name" value="2-KETO-3-DEOXY-6-PHOSPHOGLUCONATE ALDOLASE"/>
    <property type="match status" value="1"/>
</dbReference>
<protein>
    <recommendedName>
        <fullName evidence="5">2-dehydro-3-deoxy-phosphogluconate aldolase</fullName>
        <ecNumber evidence="5">4.1.2.14</ecNumber>
    </recommendedName>
</protein>
<keyword evidence="6 9" id="KW-0456">Lyase</keyword>
<comment type="pathway">
    <text evidence="2">Carbohydrate acid metabolism; 2-dehydro-3-deoxy-D-gluconate degradation; D-glyceraldehyde 3-phosphate and pyruvate from 2-dehydro-3-deoxy-D-gluconate: step 2/2.</text>
</comment>
<evidence type="ECO:0000256" key="5">
    <source>
        <dbReference type="ARBA" id="ARBA00013063"/>
    </source>
</evidence>
<accession>A0A0S2FHF0</accession>
<dbReference type="NCBIfam" id="NF004325">
    <property type="entry name" value="PRK05718.1"/>
    <property type="match status" value="1"/>
</dbReference>
<dbReference type="STRING" id="84531.LA76x_4865"/>
<dbReference type="eggNOG" id="COG0800">
    <property type="taxonomic scope" value="Bacteria"/>
</dbReference>
<gene>
    <name evidence="9" type="primary">eda</name>
    <name evidence="9" type="ORF">LA76x_4865</name>
</gene>
<dbReference type="GO" id="GO:0008675">
    <property type="term" value="F:2-dehydro-3-deoxy-phosphogluconate aldolase activity"/>
    <property type="evidence" value="ECO:0007669"/>
    <property type="project" value="UniProtKB-EC"/>
</dbReference>
<dbReference type="InterPro" id="IPR000887">
    <property type="entry name" value="Aldlse_KDPG_KHG"/>
</dbReference>
<keyword evidence="7" id="KW-0704">Schiff base</keyword>
<dbReference type="InterPro" id="IPR031338">
    <property type="entry name" value="KDPG/KHG_AS_2"/>
</dbReference>
<dbReference type="PROSITE" id="PS00159">
    <property type="entry name" value="ALDOLASE_KDPG_KHG_1"/>
    <property type="match status" value="1"/>
</dbReference>
<comment type="subunit">
    <text evidence="4">Homotrimer.</text>
</comment>
<evidence type="ECO:0000313" key="9">
    <source>
        <dbReference type="EMBL" id="ALN82968.1"/>
    </source>
</evidence>
<comment type="catalytic activity">
    <reaction evidence="1">
        <text>2-dehydro-3-deoxy-6-phospho-D-gluconate = D-glyceraldehyde 3-phosphate + pyruvate</text>
        <dbReference type="Rhea" id="RHEA:17089"/>
        <dbReference type="ChEBI" id="CHEBI:15361"/>
        <dbReference type="ChEBI" id="CHEBI:57569"/>
        <dbReference type="ChEBI" id="CHEBI:59776"/>
        <dbReference type="EC" id="4.1.2.14"/>
    </reaction>
</comment>
<evidence type="ECO:0000256" key="3">
    <source>
        <dbReference type="ARBA" id="ARBA00006906"/>
    </source>
</evidence>
<keyword evidence="8" id="KW-0119">Carbohydrate metabolism</keyword>